<evidence type="ECO:0000256" key="1">
    <source>
        <dbReference type="ARBA" id="ARBA00008136"/>
    </source>
</evidence>
<dbReference type="InterPro" id="IPR003738">
    <property type="entry name" value="SRAP"/>
</dbReference>
<name>A0ABV2G8F8_9BACL</name>
<keyword evidence="3" id="KW-0227">DNA damage</keyword>
<comment type="similarity">
    <text evidence="1 8">Belongs to the SOS response-associated peptidase family.</text>
</comment>
<keyword evidence="10" id="KW-1185">Reference proteome</keyword>
<dbReference type="RefSeq" id="WP_354194905.1">
    <property type="nucleotide sequence ID" value="NZ_JBEPLW010000002.1"/>
</dbReference>
<comment type="caution">
    <text evidence="9">The sequence shown here is derived from an EMBL/GenBank/DDBJ whole genome shotgun (WGS) entry which is preliminary data.</text>
</comment>
<evidence type="ECO:0000256" key="7">
    <source>
        <dbReference type="ARBA" id="ARBA00023239"/>
    </source>
</evidence>
<dbReference type="Proteomes" id="UP001549099">
    <property type="component" value="Unassembled WGS sequence"/>
</dbReference>
<gene>
    <name evidence="9" type="ORF">ABID49_000456</name>
</gene>
<evidence type="ECO:0000256" key="2">
    <source>
        <dbReference type="ARBA" id="ARBA00022670"/>
    </source>
</evidence>
<keyword evidence="2 8" id="KW-0645">Protease</keyword>
<dbReference type="InterPro" id="IPR036590">
    <property type="entry name" value="SRAP-like"/>
</dbReference>
<dbReference type="SUPFAM" id="SSF143081">
    <property type="entry name" value="BB1717-like"/>
    <property type="match status" value="1"/>
</dbReference>
<evidence type="ECO:0000313" key="10">
    <source>
        <dbReference type="Proteomes" id="UP001549099"/>
    </source>
</evidence>
<keyword evidence="4 8" id="KW-0378">Hydrolase</keyword>
<proteinExistence type="inferred from homology"/>
<evidence type="ECO:0000256" key="3">
    <source>
        <dbReference type="ARBA" id="ARBA00022763"/>
    </source>
</evidence>
<dbReference type="PANTHER" id="PTHR13604">
    <property type="entry name" value="DC12-RELATED"/>
    <property type="match status" value="1"/>
</dbReference>
<protein>
    <recommendedName>
        <fullName evidence="8">Abasic site processing protein</fullName>
        <ecNumber evidence="8">3.4.-.-</ecNumber>
    </recommendedName>
</protein>
<dbReference type="EC" id="3.4.-.-" evidence="8"/>
<sequence length="224" mass="25363">MCGRFTLYVAYSDLIERFGAGFAMPESDYSASYNVAPSQQVIAVINDGEQNRLGKLKWGLIPGWANDPKIGNRLINARAETLADKPSFRTAFQKRRCLIPADSFYEWKKTDGEKKPMRIRMKNEDVFGIAGLWETWVSPEGGKVHTCTAITTRPNPLMAEIHDRMPVILPRDKEQEWLDPNNRDTDSLRKLLVPFDADKMEAYEVSPEVNSPKNNGPALIVPFC</sequence>
<keyword evidence="6" id="KW-0238">DNA-binding</keyword>
<dbReference type="Pfam" id="PF02586">
    <property type="entry name" value="SRAP"/>
    <property type="match status" value="1"/>
</dbReference>
<evidence type="ECO:0000256" key="5">
    <source>
        <dbReference type="ARBA" id="ARBA00023124"/>
    </source>
</evidence>
<accession>A0ABV2G8F8</accession>
<dbReference type="PANTHER" id="PTHR13604:SF0">
    <property type="entry name" value="ABASIC SITE PROCESSING PROTEIN HMCES"/>
    <property type="match status" value="1"/>
</dbReference>
<dbReference type="EMBL" id="JBEPLW010000002">
    <property type="protein sequence ID" value="MET3574574.1"/>
    <property type="molecule type" value="Genomic_DNA"/>
</dbReference>
<evidence type="ECO:0000256" key="8">
    <source>
        <dbReference type="RuleBase" id="RU364100"/>
    </source>
</evidence>
<organism evidence="9 10">
    <name type="scientific">Bhargavaea ullalensis</name>
    <dbReference type="NCBI Taxonomy" id="1265685"/>
    <lineage>
        <taxon>Bacteria</taxon>
        <taxon>Bacillati</taxon>
        <taxon>Bacillota</taxon>
        <taxon>Bacilli</taxon>
        <taxon>Bacillales</taxon>
        <taxon>Caryophanaceae</taxon>
        <taxon>Bhargavaea</taxon>
    </lineage>
</organism>
<evidence type="ECO:0000256" key="4">
    <source>
        <dbReference type="ARBA" id="ARBA00022801"/>
    </source>
</evidence>
<keyword evidence="7" id="KW-0456">Lyase</keyword>
<keyword evidence="5" id="KW-0190">Covalent protein-DNA linkage</keyword>
<dbReference type="Gene3D" id="3.90.1680.10">
    <property type="entry name" value="SOS response associated peptidase-like"/>
    <property type="match status" value="1"/>
</dbReference>
<evidence type="ECO:0000256" key="6">
    <source>
        <dbReference type="ARBA" id="ARBA00023125"/>
    </source>
</evidence>
<evidence type="ECO:0000313" key="9">
    <source>
        <dbReference type="EMBL" id="MET3574574.1"/>
    </source>
</evidence>
<reference evidence="9 10" key="1">
    <citation type="submission" date="2024-06" db="EMBL/GenBank/DDBJ databases">
        <title>Genomic Encyclopedia of Type Strains, Phase IV (KMG-IV): sequencing the most valuable type-strain genomes for metagenomic binning, comparative biology and taxonomic classification.</title>
        <authorList>
            <person name="Goeker M."/>
        </authorList>
    </citation>
    <scope>NUCLEOTIDE SEQUENCE [LARGE SCALE GENOMIC DNA]</scope>
    <source>
        <strain evidence="9 10">DSM 26128</strain>
    </source>
</reference>